<dbReference type="OrthoDB" id="4742899at2"/>
<accession>A0A502EJ72</accession>
<gene>
    <name evidence="1" type="ORF">EAH80_04905</name>
</gene>
<keyword evidence="2" id="KW-1185">Reference proteome</keyword>
<dbReference type="RefSeq" id="WP_140688342.1">
    <property type="nucleotide sequence ID" value="NZ_RCZG01000001.1"/>
</dbReference>
<name>A0A502EJ72_9MYCO</name>
<proteinExistence type="predicted"/>
<dbReference type="EMBL" id="RCZG01000001">
    <property type="protein sequence ID" value="TPG37174.1"/>
    <property type="molecule type" value="Genomic_DNA"/>
</dbReference>
<organism evidence="1 2">
    <name type="scientific">Mycolicibacterium hodleri</name>
    <dbReference type="NCBI Taxonomy" id="49897"/>
    <lineage>
        <taxon>Bacteria</taxon>
        <taxon>Bacillati</taxon>
        <taxon>Actinomycetota</taxon>
        <taxon>Actinomycetes</taxon>
        <taxon>Mycobacteriales</taxon>
        <taxon>Mycobacteriaceae</taxon>
        <taxon>Mycolicibacterium</taxon>
    </lineage>
</organism>
<dbReference type="Proteomes" id="UP000320095">
    <property type="component" value="Unassembled WGS sequence"/>
</dbReference>
<sequence>MSVLTVVSTTLVPVASVLSTAAVAIWTKRIDARTKRDDRAHALVLDYEQRAGEDKKAILKRLISATLHLKRGAEPLAGIGTSLEDRRIEAIRQLYEFRARLGLDDGVAELMIYAAEPVRDLTELILDEWDRQFREHGYSLAQLDTCKQQLSQAAEDAPPIDRRAIIEGQQRWADLKDEETSWLKRLGDESTLDVDELISLCNRTLKAAHKDLRGGYGIER</sequence>
<evidence type="ECO:0000313" key="2">
    <source>
        <dbReference type="Proteomes" id="UP000320095"/>
    </source>
</evidence>
<dbReference type="AlphaFoldDB" id="A0A502EJ72"/>
<comment type="caution">
    <text evidence="1">The sequence shown here is derived from an EMBL/GenBank/DDBJ whole genome shotgun (WGS) entry which is preliminary data.</text>
</comment>
<protein>
    <submittedName>
        <fullName evidence="1">Uncharacterized protein</fullName>
    </submittedName>
</protein>
<reference evidence="1 2" key="1">
    <citation type="journal article" date="2019" name="Environ. Microbiol.">
        <title>Species interactions and distinct microbial communities in high Arctic permafrost affected cryosols are associated with the CH4 and CO2 gas fluxes.</title>
        <authorList>
            <person name="Altshuler I."/>
            <person name="Hamel J."/>
            <person name="Turney S."/>
            <person name="Magnuson E."/>
            <person name="Levesque R."/>
            <person name="Greer C."/>
            <person name="Whyte L.G."/>
        </authorList>
    </citation>
    <scope>NUCLEOTIDE SEQUENCE [LARGE SCALE GENOMIC DNA]</scope>
    <source>
        <strain evidence="1 2">S5.20</strain>
    </source>
</reference>
<evidence type="ECO:0000313" key="1">
    <source>
        <dbReference type="EMBL" id="TPG37174.1"/>
    </source>
</evidence>